<evidence type="ECO:0000256" key="17">
    <source>
        <dbReference type="ARBA" id="ARBA00023204"/>
    </source>
</evidence>
<feature type="region of interest" description="Disordered" evidence="20">
    <location>
        <begin position="311"/>
        <end position="332"/>
    </location>
</feature>
<dbReference type="GO" id="GO:0005634">
    <property type="term" value="C:nucleus"/>
    <property type="evidence" value="ECO:0007669"/>
    <property type="project" value="UniProtKB-SubCell"/>
</dbReference>
<evidence type="ECO:0000256" key="12">
    <source>
        <dbReference type="ARBA" id="ARBA00022786"/>
    </source>
</evidence>
<keyword evidence="9 19" id="KW-0479">Metal-binding</keyword>
<reference evidence="23" key="1">
    <citation type="submission" date="2018-12" db="EMBL/GenBank/DDBJ databases">
        <authorList>
            <person name="Yazar S."/>
        </authorList>
    </citation>
    <scope>NUCLEOTIDE SEQUENCE [LARGE SCALE GENOMIC DNA]</scope>
</reference>
<sequence>MPRLHSNSIAPPSFPPQILLQVSRKPETEVRKQRGPLEGASQGRLLGIDQWGSRFPLGPAPSLCRNAPEDSITMASRMTDSHRRFLQVLMSNGIIDAPEARRLHRFFCEQHKVYYAHDKLDDFVGVINTFLRPLFMEIRKGRSEDHGKMFYALVNLAITEATKVASDYAENELELFKKTMDLIVESESGYASSTSILNLSNKLQSKKMKKKEAEQVLQMFVQDKWLSERHGEYTLHTRCIMELDQYICETYQDVKKCNICHSLAIQGQSCDTCGIKMHLPCVTKYFKSQPEPHCPHCNEVWPHETRDLILPDSHLPSRTPRTPRRVSSSETK</sequence>
<keyword evidence="11 19" id="KW-0863">Zinc-finger</keyword>
<comment type="subunit">
    <text evidence="19">Component of the Smc5-Smc6 complex.</text>
</comment>
<evidence type="ECO:0000313" key="23">
    <source>
        <dbReference type="Proteomes" id="UP000314987"/>
    </source>
</evidence>
<keyword evidence="15" id="KW-0779">Telomere</keyword>
<dbReference type="GO" id="GO:0008270">
    <property type="term" value="F:zinc ion binding"/>
    <property type="evidence" value="ECO:0007669"/>
    <property type="project" value="UniProtKB-KW"/>
</dbReference>
<dbReference type="InterPro" id="IPR036388">
    <property type="entry name" value="WH-like_DNA-bd_sf"/>
</dbReference>
<dbReference type="Gene3D" id="3.90.1150.220">
    <property type="match status" value="1"/>
</dbReference>
<dbReference type="GO" id="GO:0061630">
    <property type="term" value="F:ubiquitin protein ligase activity"/>
    <property type="evidence" value="ECO:0007669"/>
    <property type="project" value="UniProtKB-UniRule"/>
</dbReference>
<evidence type="ECO:0000256" key="19">
    <source>
        <dbReference type="RuleBase" id="RU368018"/>
    </source>
</evidence>
<evidence type="ECO:0000256" key="2">
    <source>
        <dbReference type="ARBA" id="ARBA00004123"/>
    </source>
</evidence>
<keyword evidence="16 19" id="KW-0233">DNA recombination</keyword>
<evidence type="ECO:0000256" key="10">
    <source>
        <dbReference type="ARBA" id="ARBA00022763"/>
    </source>
</evidence>
<dbReference type="Ensembl" id="ENSVURT00010010545.1">
    <property type="protein sequence ID" value="ENSVURP00010009298.1"/>
    <property type="gene ID" value="ENSVURG00010007211.1"/>
</dbReference>
<dbReference type="EC" id="2.3.2.27" evidence="5 19"/>
<dbReference type="GO" id="GO:0030915">
    <property type="term" value="C:Smc5-Smc6 complex"/>
    <property type="evidence" value="ECO:0007669"/>
    <property type="project" value="UniProtKB-UniRule"/>
</dbReference>
<dbReference type="Proteomes" id="UP000314987">
    <property type="component" value="Unassembled WGS sequence"/>
</dbReference>
<dbReference type="FunFam" id="3.90.1150.220:FF:000001">
    <property type="entry name" value="Non-structural maintenance of chromosomes element 1 homolog"/>
    <property type="match status" value="1"/>
</dbReference>
<comment type="subcellular location">
    <subcellularLocation>
        <location evidence="3">Chromosome</location>
        <location evidence="3">Telomere</location>
    </subcellularLocation>
    <subcellularLocation>
        <location evidence="2 19">Nucleus</location>
    </subcellularLocation>
</comment>
<dbReference type="Gene3D" id="1.10.10.10">
    <property type="entry name" value="Winged helix-like DNA-binding domain superfamily/Winged helix DNA-binding domain"/>
    <property type="match status" value="1"/>
</dbReference>
<evidence type="ECO:0000256" key="13">
    <source>
        <dbReference type="ARBA" id="ARBA00022833"/>
    </source>
</evidence>
<gene>
    <name evidence="22" type="primary">NSMCE1</name>
</gene>
<keyword evidence="13 19" id="KW-0862">Zinc</keyword>
<reference evidence="22" key="2">
    <citation type="submission" date="2025-08" db="UniProtKB">
        <authorList>
            <consortium name="Ensembl"/>
        </authorList>
    </citation>
    <scope>IDENTIFICATION</scope>
</reference>
<keyword evidence="7" id="KW-0158">Chromosome</keyword>
<organism evidence="22 23">
    <name type="scientific">Vombatus ursinus</name>
    <name type="common">Common wombat</name>
    <dbReference type="NCBI Taxonomy" id="29139"/>
    <lineage>
        <taxon>Eukaryota</taxon>
        <taxon>Metazoa</taxon>
        <taxon>Chordata</taxon>
        <taxon>Craniata</taxon>
        <taxon>Vertebrata</taxon>
        <taxon>Euteleostomi</taxon>
        <taxon>Mammalia</taxon>
        <taxon>Metatheria</taxon>
        <taxon>Diprotodontia</taxon>
        <taxon>Vombatidae</taxon>
        <taxon>Vombatus</taxon>
    </lineage>
</organism>
<comment type="catalytic activity">
    <reaction evidence="1 19">
        <text>S-ubiquitinyl-[E2 ubiquitin-conjugating enzyme]-L-cysteine + [acceptor protein]-L-lysine = [E2 ubiquitin-conjugating enzyme]-L-cysteine + N(6)-ubiquitinyl-[acceptor protein]-L-lysine.</text>
        <dbReference type="EC" id="2.3.2.27"/>
    </reaction>
</comment>
<evidence type="ECO:0000256" key="7">
    <source>
        <dbReference type="ARBA" id="ARBA00022454"/>
    </source>
</evidence>
<evidence type="ECO:0000256" key="15">
    <source>
        <dbReference type="ARBA" id="ARBA00022895"/>
    </source>
</evidence>
<dbReference type="STRING" id="29139.ENSVURP00010009298"/>
<evidence type="ECO:0000256" key="4">
    <source>
        <dbReference type="ARBA" id="ARBA00010258"/>
    </source>
</evidence>
<keyword evidence="18 19" id="KW-0539">Nucleus</keyword>
<reference evidence="22" key="3">
    <citation type="submission" date="2025-09" db="UniProtKB">
        <authorList>
            <consortium name="Ensembl"/>
        </authorList>
    </citation>
    <scope>IDENTIFICATION</scope>
</reference>
<evidence type="ECO:0000256" key="1">
    <source>
        <dbReference type="ARBA" id="ARBA00000900"/>
    </source>
</evidence>
<dbReference type="InterPro" id="IPR011513">
    <property type="entry name" value="Nse1"/>
</dbReference>
<evidence type="ECO:0000256" key="16">
    <source>
        <dbReference type="ARBA" id="ARBA00023172"/>
    </source>
</evidence>
<evidence type="ECO:0000259" key="21">
    <source>
        <dbReference type="PROSITE" id="PS50081"/>
    </source>
</evidence>
<dbReference type="GeneTree" id="ENSGT00390000009084"/>
<dbReference type="InterPro" id="IPR013083">
    <property type="entry name" value="Znf_RING/FYVE/PHD"/>
</dbReference>
<dbReference type="Gene3D" id="3.30.40.10">
    <property type="entry name" value="Zinc/RING finger domain, C3HC4 (zinc finger)"/>
    <property type="match status" value="1"/>
</dbReference>
<keyword evidence="14" id="KW-0832">Ubl conjugation</keyword>
<dbReference type="FunFam" id="1.10.10.10:FF:000270">
    <property type="entry name" value="Non-structural maintenance of chromosomes element 1 homolog"/>
    <property type="match status" value="1"/>
</dbReference>
<protein>
    <recommendedName>
        <fullName evidence="6 19">Non-structural maintenance of chromosomes element 1 homolog</fullName>
        <ecNumber evidence="5 19">2.3.2.27</ecNumber>
    </recommendedName>
</protein>
<keyword evidence="23" id="KW-1185">Reference proteome</keyword>
<dbReference type="PANTHER" id="PTHR20973">
    <property type="entry name" value="NON-SMC ELEMENT 1-RELATED"/>
    <property type="match status" value="1"/>
</dbReference>
<comment type="similarity">
    <text evidence="4 19">Belongs to the NSE1 family.</text>
</comment>
<name>A0A4X2KBL8_VOMUR</name>
<proteinExistence type="inferred from homology"/>
<evidence type="ECO:0000313" key="22">
    <source>
        <dbReference type="Ensembl" id="ENSVURP00010009298.1"/>
    </source>
</evidence>
<evidence type="ECO:0000256" key="8">
    <source>
        <dbReference type="ARBA" id="ARBA00022679"/>
    </source>
</evidence>
<comment type="function">
    <text evidence="19">RING-type zinc finger-containing E3 ubiquitin ligase that assembles with melanoma antigen protein (MAGE) to catalyze the direct transfer of ubiquitin from E2 ubiquitin-conjugating enzyme to a specific substrate. Involved in maintenance of genome integrity, DNA damage response and DNA repair.</text>
</comment>
<evidence type="ECO:0000256" key="6">
    <source>
        <dbReference type="ARBA" id="ARBA00019422"/>
    </source>
</evidence>
<dbReference type="GO" id="GO:0000724">
    <property type="term" value="P:double-strand break repair via homologous recombination"/>
    <property type="evidence" value="ECO:0007669"/>
    <property type="project" value="TreeGrafter"/>
</dbReference>
<dbReference type="GO" id="GO:0000781">
    <property type="term" value="C:chromosome, telomeric region"/>
    <property type="evidence" value="ECO:0007669"/>
    <property type="project" value="UniProtKB-SubCell"/>
</dbReference>
<evidence type="ECO:0000256" key="14">
    <source>
        <dbReference type="ARBA" id="ARBA00022843"/>
    </source>
</evidence>
<dbReference type="InterPro" id="IPR002219">
    <property type="entry name" value="PKC_DAG/PE"/>
</dbReference>
<evidence type="ECO:0000256" key="3">
    <source>
        <dbReference type="ARBA" id="ARBA00004574"/>
    </source>
</evidence>
<dbReference type="Pfam" id="PF08746">
    <property type="entry name" value="zf-RING-like"/>
    <property type="match status" value="1"/>
</dbReference>
<dbReference type="OMA" id="ACINHSC"/>
<accession>A0A4X2KBL8</accession>
<keyword evidence="8 19" id="KW-0808">Transferase</keyword>
<evidence type="ECO:0000256" key="18">
    <source>
        <dbReference type="ARBA" id="ARBA00023242"/>
    </source>
</evidence>
<feature type="domain" description="Phorbol-ester/DAG-type" evidence="21">
    <location>
        <begin position="243"/>
        <end position="294"/>
    </location>
</feature>
<keyword evidence="10 19" id="KW-0227">DNA damage</keyword>
<dbReference type="CDD" id="cd16493">
    <property type="entry name" value="RING-CH-C4HC3_NSE1"/>
    <property type="match status" value="1"/>
</dbReference>
<dbReference type="FunFam" id="3.30.40.10:FF:000298">
    <property type="entry name" value="non-structural maintenance of chromosomes element 1 homolog"/>
    <property type="match status" value="1"/>
</dbReference>
<evidence type="ECO:0000256" key="5">
    <source>
        <dbReference type="ARBA" id="ARBA00012483"/>
    </source>
</evidence>
<dbReference type="AlphaFoldDB" id="A0A4X2KBL8"/>
<evidence type="ECO:0000256" key="9">
    <source>
        <dbReference type="ARBA" id="ARBA00022723"/>
    </source>
</evidence>
<dbReference type="Pfam" id="PF07574">
    <property type="entry name" value="SMC_Nse1"/>
    <property type="match status" value="1"/>
</dbReference>
<dbReference type="PROSITE" id="PS50081">
    <property type="entry name" value="ZF_DAG_PE_2"/>
    <property type="match status" value="1"/>
</dbReference>
<dbReference type="PANTHER" id="PTHR20973:SF0">
    <property type="entry name" value="NON-STRUCTURAL MAINTENANCE OF CHROMOSOMES ELEMENT 1 HOMOLOG"/>
    <property type="match status" value="1"/>
</dbReference>
<feature type="compositionally biased region" description="Low complexity" evidence="20">
    <location>
        <begin position="316"/>
        <end position="332"/>
    </location>
</feature>
<keyword evidence="12 19" id="KW-0833">Ubl conjugation pathway</keyword>
<evidence type="ECO:0000256" key="11">
    <source>
        <dbReference type="ARBA" id="ARBA00022771"/>
    </source>
</evidence>
<evidence type="ECO:0000256" key="20">
    <source>
        <dbReference type="SAM" id="MobiDB-lite"/>
    </source>
</evidence>
<keyword evidence="17 19" id="KW-0234">DNA repair</keyword>
<dbReference type="InterPro" id="IPR014857">
    <property type="entry name" value="Nse1_RING_C4HC3-type"/>
</dbReference>